<feature type="transmembrane region" description="Helical" evidence="9">
    <location>
        <begin position="230"/>
        <end position="249"/>
    </location>
</feature>
<feature type="region of interest" description="Disordered" evidence="8">
    <location>
        <begin position="1"/>
        <end position="20"/>
    </location>
</feature>
<dbReference type="OrthoDB" id="301434at2759"/>
<keyword evidence="6 9" id="KW-0472">Membrane</keyword>
<comment type="similarity">
    <text evidence="7">Belongs to the type 2 lipid phosphate phosphatase family.</text>
</comment>
<keyword evidence="5 9" id="KW-1133">Transmembrane helix</keyword>
<dbReference type="PANTHER" id="PTHR14969">
    <property type="entry name" value="SPHINGOSINE-1-PHOSPHATE PHOSPHOHYDROLASE"/>
    <property type="match status" value="1"/>
</dbReference>
<dbReference type="FunCoup" id="A0A151Z8D4">
    <property type="interactions" value="159"/>
</dbReference>
<dbReference type="InterPro" id="IPR036938">
    <property type="entry name" value="PAP2/HPO_sf"/>
</dbReference>
<name>A0A151Z8D4_TIELA</name>
<feature type="transmembrane region" description="Helical" evidence="9">
    <location>
        <begin position="94"/>
        <end position="113"/>
    </location>
</feature>
<feature type="transmembrane region" description="Helical" evidence="9">
    <location>
        <begin position="167"/>
        <end position="188"/>
    </location>
</feature>
<organism evidence="11 12">
    <name type="scientific">Tieghemostelium lacteum</name>
    <name type="common">Slime mold</name>
    <name type="synonym">Dictyostelium lacteum</name>
    <dbReference type="NCBI Taxonomy" id="361077"/>
    <lineage>
        <taxon>Eukaryota</taxon>
        <taxon>Amoebozoa</taxon>
        <taxon>Evosea</taxon>
        <taxon>Eumycetozoa</taxon>
        <taxon>Dictyostelia</taxon>
        <taxon>Dictyosteliales</taxon>
        <taxon>Raperosteliaceae</taxon>
        <taxon>Tieghemostelium</taxon>
    </lineage>
</organism>
<evidence type="ECO:0000256" key="9">
    <source>
        <dbReference type="SAM" id="Phobius"/>
    </source>
</evidence>
<feature type="transmembrane region" description="Helical" evidence="9">
    <location>
        <begin position="143"/>
        <end position="161"/>
    </location>
</feature>
<evidence type="ECO:0000256" key="7">
    <source>
        <dbReference type="ARBA" id="ARBA00038324"/>
    </source>
</evidence>
<feature type="transmembrane region" description="Helical" evidence="9">
    <location>
        <begin position="200"/>
        <end position="218"/>
    </location>
</feature>
<gene>
    <name evidence="11" type="ORF">DLAC_08639</name>
</gene>
<comment type="caution">
    <text evidence="11">The sequence shown here is derived from an EMBL/GenBank/DDBJ whole genome shotgun (WGS) entry which is preliminary data.</text>
</comment>
<dbReference type="STRING" id="361077.A0A151Z8D4"/>
<feature type="transmembrane region" description="Helical" evidence="9">
    <location>
        <begin position="363"/>
        <end position="384"/>
    </location>
</feature>
<reference evidence="11 12" key="1">
    <citation type="submission" date="2015-12" db="EMBL/GenBank/DDBJ databases">
        <title>Dictyostelia acquired genes for synthesis and detection of signals that induce cell-type specialization by lateral gene transfer from prokaryotes.</title>
        <authorList>
            <person name="Gloeckner G."/>
            <person name="Schaap P."/>
        </authorList>
    </citation>
    <scope>NUCLEOTIDE SEQUENCE [LARGE SCALE GENOMIC DNA]</scope>
    <source>
        <strain evidence="11 12">TK</strain>
    </source>
</reference>
<comment type="subcellular location">
    <subcellularLocation>
        <location evidence="1">Endoplasmic reticulum membrane</location>
        <topology evidence="1">Multi-pass membrane protein</topology>
    </subcellularLocation>
</comment>
<dbReference type="GO" id="GO:0005789">
    <property type="term" value="C:endoplasmic reticulum membrane"/>
    <property type="evidence" value="ECO:0007669"/>
    <property type="project" value="UniProtKB-SubCell"/>
</dbReference>
<dbReference type="OMA" id="GRWEYPY"/>
<dbReference type="SUPFAM" id="SSF48317">
    <property type="entry name" value="Acid phosphatase/Vanadium-dependent haloperoxidase"/>
    <property type="match status" value="1"/>
</dbReference>
<evidence type="ECO:0000313" key="11">
    <source>
        <dbReference type="EMBL" id="KYQ90054.1"/>
    </source>
</evidence>
<evidence type="ECO:0000256" key="4">
    <source>
        <dbReference type="ARBA" id="ARBA00022824"/>
    </source>
</evidence>
<dbReference type="Gene3D" id="1.20.144.10">
    <property type="entry name" value="Phosphatidic acid phosphatase type 2/haloperoxidase"/>
    <property type="match status" value="1"/>
</dbReference>
<evidence type="ECO:0000256" key="3">
    <source>
        <dbReference type="ARBA" id="ARBA00022801"/>
    </source>
</evidence>
<sequence>MDYIQPTIPKGNKKSLSRKKDDTVGDLSKRILFTTTGIRNFFLQEYEREVPIVKKIQSYRNAFLDFYMGAASLLGEEIFYITSLPLSSWVFSRYLAMELTVVLSLSIGIGNMLKNTFQLPRPRGVWTNTPPQMDHGLPSTHTTSAFSISCYFFVFCYLLYPEISKDFYLSATSAFMAVTIWSLSVMISRLYNGHHTPMDVCAGLAIGISVVLSMTYKLRFVIETVVENASPIGVFFYFLYHCAVLIFHPQPKSPTPAYPETGLVSGTALGPVIAVWLTSHHLKIQPSSVFESTEFLQNCNPLISMLRSNGFILNLSRFLVGIVLTLLVKIFSKKLYYFIYRLIFSNNKESLQITPTVEAFGKLFVYFCVSFTITFLCPFVFYQLQLSIPLDSQ</sequence>
<evidence type="ECO:0000256" key="5">
    <source>
        <dbReference type="ARBA" id="ARBA00022989"/>
    </source>
</evidence>
<evidence type="ECO:0000259" key="10">
    <source>
        <dbReference type="SMART" id="SM00014"/>
    </source>
</evidence>
<dbReference type="SMART" id="SM00014">
    <property type="entry name" value="acidPPc"/>
    <property type="match status" value="1"/>
</dbReference>
<evidence type="ECO:0000256" key="8">
    <source>
        <dbReference type="SAM" id="MobiDB-lite"/>
    </source>
</evidence>
<dbReference type="InterPro" id="IPR000326">
    <property type="entry name" value="PAP2/HPO"/>
</dbReference>
<dbReference type="AlphaFoldDB" id="A0A151Z8D4"/>
<evidence type="ECO:0000313" key="12">
    <source>
        <dbReference type="Proteomes" id="UP000076078"/>
    </source>
</evidence>
<accession>A0A151Z8D4</accession>
<feature type="domain" description="Phosphatidic acid phosphatase type 2/haloperoxidase" evidence="10">
    <location>
        <begin position="96"/>
        <end position="215"/>
    </location>
</feature>
<feature type="transmembrane region" description="Helical" evidence="9">
    <location>
        <begin position="311"/>
        <end position="331"/>
    </location>
</feature>
<evidence type="ECO:0000256" key="6">
    <source>
        <dbReference type="ARBA" id="ARBA00023136"/>
    </source>
</evidence>
<dbReference type="Proteomes" id="UP000076078">
    <property type="component" value="Unassembled WGS sequence"/>
</dbReference>
<evidence type="ECO:0000256" key="1">
    <source>
        <dbReference type="ARBA" id="ARBA00004477"/>
    </source>
</evidence>
<keyword evidence="3" id="KW-0378">Hydrolase</keyword>
<keyword evidence="2 9" id="KW-0812">Transmembrane</keyword>
<dbReference type="PANTHER" id="PTHR14969:SF28">
    <property type="entry name" value="DIHYDROSPHINGOSINE 1-PHOSPHATE PHOSPHATASE LCB3-RELATED"/>
    <property type="match status" value="1"/>
</dbReference>
<dbReference type="Pfam" id="PF01569">
    <property type="entry name" value="PAP2"/>
    <property type="match status" value="1"/>
</dbReference>
<dbReference type="InParanoid" id="A0A151Z8D4"/>
<dbReference type="GO" id="GO:0042392">
    <property type="term" value="F:sphingosine-1-phosphate phosphatase activity"/>
    <property type="evidence" value="ECO:0007669"/>
    <property type="project" value="TreeGrafter"/>
</dbReference>
<protein>
    <submittedName>
        <fullName evidence="11">Sphingosine-1-phosphate phosphatase</fullName>
    </submittedName>
</protein>
<proteinExistence type="inferred from homology"/>
<keyword evidence="12" id="KW-1185">Reference proteome</keyword>
<dbReference type="EMBL" id="LODT01000037">
    <property type="protein sequence ID" value="KYQ90054.1"/>
    <property type="molecule type" value="Genomic_DNA"/>
</dbReference>
<evidence type="ECO:0000256" key="2">
    <source>
        <dbReference type="ARBA" id="ARBA00022692"/>
    </source>
</evidence>
<keyword evidence="4" id="KW-0256">Endoplasmic reticulum</keyword>